<dbReference type="RefSeq" id="WP_108829305.1">
    <property type="nucleotide sequence ID" value="NZ_OMOR01000001.1"/>
</dbReference>
<evidence type="ECO:0000256" key="1">
    <source>
        <dbReference type="ARBA" id="ARBA00034120"/>
    </source>
</evidence>
<proteinExistence type="inferred from homology"/>
<gene>
    <name evidence="3" type="ORF">ASD8599_03095</name>
</gene>
<dbReference type="PANTHER" id="PTHR34047:SF8">
    <property type="entry name" value="PROTEIN YKFC"/>
    <property type="match status" value="1"/>
</dbReference>
<dbReference type="Proteomes" id="UP000244880">
    <property type="component" value="Unassembled WGS sequence"/>
</dbReference>
<evidence type="ECO:0000313" key="3">
    <source>
        <dbReference type="EMBL" id="SPH22351.1"/>
    </source>
</evidence>
<organism evidence="3 4">
    <name type="scientific">Ascidiaceihabitans donghaensis</name>
    <dbReference type="NCBI Taxonomy" id="1510460"/>
    <lineage>
        <taxon>Bacteria</taxon>
        <taxon>Pseudomonadati</taxon>
        <taxon>Pseudomonadota</taxon>
        <taxon>Alphaproteobacteria</taxon>
        <taxon>Rhodobacterales</taxon>
        <taxon>Paracoccaceae</taxon>
        <taxon>Ascidiaceihabitans</taxon>
    </lineage>
</organism>
<dbReference type="OrthoDB" id="9780724at2"/>
<dbReference type="AlphaFoldDB" id="A0A2R8BH09"/>
<dbReference type="InterPro" id="IPR051083">
    <property type="entry name" value="GrpII_Intron_Splice-Mob/Def"/>
</dbReference>
<dbReference type="EMBL" id="OMOR01000001">
    <property type="protein sequence ID" value="SPH22351.1"/>
    <property type="molecule type" value="Genomic_DNA"/>
</dbReference>
<dbReference type="PROSITE" id="PS50878">
    <property type="entry name" value="RT_POL"/>
    <property type="match status" value="1"/>
</dbReference>
<dbReference type="InterPro" id="IPR043502">
    <property type="entry name" value="DNA/RNA_pol_sf"/>
</dbReference>
<protein>
    <recommendedName>
        <fullName evidence="2">Reverse transcriptase domain-containing protein</fullName>
    </recommendedName>
</protein>
<dbReference type="PANTHER" id="PTHR34047">
    <property type="entry name" value="NUCLEAR INTRON MATURASE 1, MITOCHONDRIAL-RELATED"/>
    <property type="match status" value="1"/>
</dbReference>
<evidence type="ECO:0000259" key="2">
    <source>
        <dbReference type="PROSITE" id="PS50878"/>
    </source>
</evidence>
<name>A0A2R8BH09_9RHOB</name>
<sequence length="515" mass="58190">MSEFEIEEAEQVMSNEKSGADPVKIVDLGAAAAKAVLLKSESYFDFDLPAYFDFSPMLKGIEKKLAGSPLSGVWKIPPRDLEGLNHIIFHSKDGKYAWRPQEMIHPVVYVAIVNALTKQEQWDLVKDHFENCAANPRIECVSHPVVSQSKQKDKAAQVLSWWLEMEQRSLELSLDYSHVIHTDIADCYGSIYTHTISWALHGKAHAKSKAGKTDKTLLGNILDQLIAASRHGQTNGIPQGSNLTNFIAEMVLGYADQELTAAIEKEKIEDYKILRYRDDYRIFSNNPADSERITKLLAEVLRDLGMKLSADKTAVSDRIIQSSIKADKLFWIGKEKQKRSLVKHMLLIHELAGEYPNSGSVAVTLSKFQRRLGKLEELKDPIKPIIAVATDIALHNPRTYPIYAAVLSSLLDHMQPDERQPAIWAILKKFEKVANCGHLHVWMQRFAVPMGVQLSMSEPLCRALEDPQFQLWQSGWLPDAYVPLLRSELFIDKELVAKLTPVIDAEEVQLFGYDY</sequence>
<comment type="similarity">
    <text evidence="1">Belongs to the bacterial reverse transcriptase family.</text>
</comment>
<feature type="domain" description="Reverse transcriptase" evidence="2">
    <location>
        <begin position="1"/>
        <end position="336"/>
    </location>
</feature>
<reference evidence="3 4" key="1">
    <citation type="submission" date="2018-03" db="EMBL/GenBank/DDBJ databases">
        <authorList>
            <person name="Keele B.F."/>
        </authorList>
    </citation>
    <scope>NUCLEOTIDE SEQUENCE [LARGE SCALE GENOMIC DNA]</scope>
    <source>
        <strain evidence="3 4">CECT 8599</strain>
    </source>
</reference>
<dbReference type="InterPro" id="IPR000477">
    <property type="entry name" value="RT_dom"/>
</dbReference>
<dbReference type="SUPFAM" id="SSF56672">
    <property type="entry name" value="DNA/RNA polymerases"/>
    <property type="match status" value="1"/>
</dbReference>
<dbReference type="CDD" id="cd01646">
    <property type="entry name" value="RT_Bac_retron_I"/>
    <property type="match status" value="1"/>
</dbReference>
<evidence type="ECO:0000313" key="4">
    <source>
        <dbReference type="Proteomes" id="UP000244880"/>
    </source>
</evidence>
<dbReference type="Pfam" id="PF00078">
    <property type="entry name" value="RVT_1"/>
    <property type="match status" value="1"/>
</dbReference>
<keyword evidence="4" id="KW-1185">Reference proteome</keyword>
<accession>A0A2R8BH09</accession>